<name>A0A7X6D925_9ENTE</name>
<protein>
    <submittedName>
        <fullName evidence="1">Uncharacterized protein</fullName>
    </submittedName>
</protein>
<organism evidence="1 2">
    <name type="scientific">Vagococcus fluvialis</name>
    <dbReference type="NCBI Taxonomy" id="2738"/>
    <lineage>
        <taxon>Bacteria</taxon>
        <taxon>Bacillati</taxon>
        <taxon>Bacillota</taxon>
        <taxon>Bacilli</taxon>
        <taxon>Lactobacillales</taxon>
        <taxon>Enterococcaceae</taxon>
        <taxon>Vagococcus</taxon>
    </lineage>
</organism>
<sequence>MAYKDRNELVLHDLHKLLEYKDSEKLRTVIYSYIFVFSRYLGYEIDMPENITLLKDVSVRDSNDTIIERIRITKNQSKLLELETLRHDAKKRRQQRYMQNKHGSETMDEYQDRLQLRRQESYQEYLKQKKDGISTTQVAKNLHMSRGRLYQIITAERKDGNR</sequence>
<gene>
    <name evidence="1" type="ORF">HED35_08110</name>
</gene>
<accession>A0A7X6D925</accession>
<dbReference type="EMBL" id="JAAVMB010000008">
    <property type="protein sequence ID" value="NKC68047.1"/>
    <property type="molecule type" value="Genomic_DNA"/>
</dbReference>
<proteinExistence type="predicted"/>
<dbReference type="AlphaFoldDB" id="A0A7X6D925"/>
<dbReference type="RefSeq" id="WP_167807289.1">
    <property type="nucleotide sequence ID" value="NZ_JAAVMB010000008.1"/>
</dbReference>
<reference evidence="1 2" key="1">
    <citation type="submission" date="2020-03" db="EMBL/GenBank/DDBJ databases">
        <title>Bacterial samples isolated from urine from healthy bovine heifers (Gyr breed).</title>
        <authorList>
            <person name="Giannattasio-Ferraz S."/>
            <person name="Maskeri L."/>
            <person name="Penido A."/>
            <person name="Barbosa-Stancioli E.F."/>
            <person name="Putonti C."/>
        </authorList>
    </citation>
    <scope>NUCLEOTIDE SEQUENCE [LARGE SCALE GENOMIC DNA]</scope>
    <source>
        <strain evidence="1 2">UFMG-H7</strain>
    </source>
</reference>
<evidence type="ECO:0000313" key="1">
    <source>
        <dbReference type="EMBL" id="NKC68047.1"/>
    </source>
</evidence>
<evidence type="ECO:0000313" key="2">
    <source>
        <dbReference type="Proteomes" id="UP000521358"/>
    </source>
</evidence>
<dbReference type="Proteomes" id="UP000521358">
    <property type="component" value="Unassembled WGS sequence"/>
</dbReference>
<comment type="caution">
    <text evidence="1">The sequence shown here is derived from an EMBL/GenBank/DDBJ whole genome shotgun (WGS) entry which is preliminary data.</text>
</comment>